<evidence type="ECO:0000256" key="3">
    <source>
        <dbReference type="ARBA" id="ARBA00023082"/>
    </source>
</evidence>
<dbReference type="GO" id="GO:0016987">
    <property type="term" value="F:sigma factor activity"/>
    <property type="evidence" value="ECO:0007669"/>
    <property type="project" value="UniProtKB-KW"/>
</dbReference>
<evidence type="ECO:0000256" key="4">
    <source>
        <dbReference type="ARBA" id="ARBA00023163"/>
    </source>
</evidence>
<proteinExistence type="inferred from homology"/>
<evidence type="ECO:0000256" key="1">
    <source>
        <dbReference type="ARBA" id="ARBA00010641"/>
    </source>
</evidence>
<name>A0A2P2FXK6_AMYLU</name>
<dbReference type="GO" id="GO:0003677">
    <property type="term" value="F:DNA binding"/>
    <property type="evidence" value="ECO:0007669"/>
    <property type="project" value="InterPro"/>
</dbReference>
<organism evidence="6 7">
    <name type="scientific">Amycolatopsis lurida NRRL 2430</name>
    <dbReference type="NCBI Taxonomy" id="1460371"/>
    <lineage>
        <taxon>Bacteria</taxon>
        <taxon>Bacillati</taxon>
        <taxon>Actinomycetota</taxon>
        <taxon>Actinomycetes</taxon>
        <taxon>Pseudonocardiales</taxon>
        <taxon>Pseudonocardiaceae</taxon>
        <taxon>Amycolatopsis</taxon>
    </lineage>
</organism>
<gene>
    <name evidence="6" type="ORF">BB31_08700</name>
</gene>
<evidence type="ECO:0000313" key="6">
    <source>
        <dbReference type="EMBL" id="KFU81443.1"/>
    </source>
</evidence>
<dbReference type="Pfam" id="PF08281">
    <property type="entry name" value="Sigma70_r4_2"/>
    <property type="match status" value="1"/>
</dbReference>
<dbReference type="GO" id="GO:0006352">
    <property type="term" value="P:DNA-templated transcription initiation"/>
    <property type="evidence" value="ECO:0007669"/>
    <property type="project" value="InterPro"/>
</dbReference>
<dbReference type="SUPFAM" id="SSF88659">
    <property type="entry name" value="Sigma3 and sigma4 domains of RNA polymerase sigma factors"/>
    <property type="match status" value="1"/>
</dbReference>
<protein>
    <submittedName>
        <fullName evidence="6">RNA polymerase sigma factor, sigma-70 family protein</fullName>
    </submittedName>
</protein>
<dbReference type="Proteomes" id="UP000256220">
    <property type="component" value="Unassembled WGS sequence"/>
</dbReference>
<comment type="similarity">
    <text evidence="1">Belongs to the sigma-70 factor family. ECF subfamily.</text>
</comment>
<keyword evidence="2" id="KW-0805">Transcription regulation</keyword>
<keyword evidence="4" id="KW-0804">Transcription</keyword>
<evidence type="ECO:0000259" key="5">
    <source>
        <dbReference type="Pfam" id="PF08281"/>
    </source>
</evidence>
<reference evidence="6 7" key="1">
    <citation type="journal article" date="2014" name="Genome Announc.">
        <title>Draft Genome Sequence of Amycolatopsis lurida NRRL 2430, Producer of the Glycopeptide Family Antibiotic Ristocetin.</title>
        <authorList>
            <person name="Kwun M.J."/>
            <person name="Hong H.J."/>
        </authorList>
    </citation>
    <scope>NUCLEOTIDE SEQUENCE [LARGE SCALE GENOMIC DNA]</scope>
    <source>
        <strain evidence="6 7">NRRL 2430</strain>
    </source>
</reference>
<dbReference type="InterPro" id="IPR013324">
    <property type="entry name" value="RNA_pol_sigma_r3/r4-like"/>
</dbReference>
<dbReference type="Gene3D" id="1.10.10.10">
    <property type="entry name" value="Winged helix-like DNA-binding domain superfamily/Winged helix DNA-binding domain"/>
    <property type="match status" value="1"/>
</dbReference>
<dbReference type="InterPro" id="IPR013249">
    <property type="entry name" value="RNA_pol_sigma70_r4_t2"/>
</dbReference>
<keyword evidence="7" id="KW-1185">Reference proteome</keyword>
<evidence type="ECO:0000256" key="2">
    <source>
        <dbReference type="ARBA" id="ARBA00023015"/>
    </source>
</evidence>
<feature type="domain" description="RNA polymerase sigma factor 70 region 4 type 2" evidence="5">
    <location>
        <begin position="80"/>
        <end position="125"/>
    </location>
</feature>
<sequence length="131" mass="14074">METASKLVDAIRVLVVRYCRARIGRRSGTYDIADAIAKDSCREIFAGAAGAPALLRFAYDVTHGLVDDFHRTTTELPNPLSGLPGQQREIMVLRSLVGLSADDTALALGCSVQAVRLGQHRALSTLRPTPA</sequence>
<comment type="caution">
    <text evidence="6">The sequence shown here is derived from an EMBL/GenBank/DDBJ whole genome shotgun (WGS) entry which is preliminary data.</text>
</comment>
<dbReference type="AlphaFoldDB" id="A0A2P2FXK6"/>
<dbReference type="CDD" id="cd06171">
    <property type="entry name" value="Sigma70_r4"/>
    <property type="match status" value="1"/>
</dbReference>
<evidence type="ECO:0000313" key="7">
    <source>
        <dbReference type="Proteomes" id="UP000256220"/>
    </source>
</evidence>
<dbReference type="InterPro" id="IPR036388">
    <property type="entry name" value="WH-like_DNA-bd_sf"/>
</dbReference>
<accession>A0A2P2FXK6</accession>
<keyword evidence="3" id="KW-0731">Sigma factor</keyword>
<dbReference type="EMBL" id="JFBM01000006">
    <property type="protein sequence ID" value="KFU81443.1"/>
    <property type="molecule type" value="Genomic_DNA"/>
</dbReference>